<dbReference type="Proteomes" id="UP000284657">
    <property type="component" value="Unassembled WGS sequence"/>
</dbReference>
<evidence type="ECO:0000313" key="3">
    <source>
        <dbReference type="Proteomes" id="UP000277300"/>
    </source>
</evidence>
<evidence type="ECO:0000313" key="2">
    <source>
        <dbReference type="EMBL" id="RLN67549.1"/>
    </source>
</evidence>
<proteinExistence type="predicted"/>
<dbReference type="AlphaFoldDB" id="A0A3F2S026"/>
<evidence type="ECO:0000313" key="1">
    <source>
        <dbReference type="EMBL" id="RLN52381.1"/>
    </source>
</evidence>
<protein>
    <submittedName>
        <fullName evidence="2">Uncharacterized protein</fullName>
    </submittedName>
</protein>
<accession>A0A3F2S026</accession>
<dbReference type="Proteomes" id="UP000277300">
    <property type="component" value="Unassembled WGS sequence"/>
</dbReference>
<dbReference type="EMBL" id="MBAD02001700">
    <property type="protein sequence ID" value="RLN52381.1"/>
    <property type="molecule type" value="Genomic_DNA"/>
</dbReference>
<sequence length="88" mass="9818">MSSKKQELSRLTQVLKADGDDRAFVLCHIPHAGVTHDLVQKQIVDSGLQFEEVKLPAEDIADAAAELEECPEEDVKRARLYDITAKDK</sequence>
<name>A0A3F2S026_9STRA</name>
<reference evidence="3 4" key="1">
    <citation type="submission" date="2018-07" db="EMBL/GenBank/DDBJ databases">
        <title>Genome sequencing of oomycete isolates from Chile give support for New Zealand origin for Phytophthora kernoviae and make available the first Nothophytophthora sp. genome.</title>
        <authorList>
            <person name="Studholme D.J."/>
            <person name="Sanfuentes E."/>
            <person name="Panda P."/>
            <person name="Hill R."/>
            <person name="Sambles C."/>
            <person name="Grant M."/>
            <person name="Williams N.M."/>
            <person name="Mcdougal R.L."/>
        </authorList>
    </citation>
    <scope>NUCLEOTIDE SEQUENCE [LARGE SCALE GENOMIC DNA]</scope>
    <source>
        <strain evidence="2">Chile6</strain>
        <strain evidence="1">Chile7</strain>
    </source>
</reference>
<organism evidence="2 3">
    <name type="scientific">Phytophthora kernoviae</name>
    <dbReference type="NCBI Taxonomy" id="325452"/>
    <lineage>
        <taxon>Eukaryota</taxon>
        <taxon>Sar</taxon>
        <taxon>Stramenopiles</taxon>
        <taxon>Oomycota</taxon>
        <taxon>Peronosporomycetes</taxon>
        <taxon>Peronosporales</taxon>
        <taxon>Peronosporaceae</taxon>
        <taxon>Phytophthora</taxon>
    </lineage>
</organism>
<evidence type="ECO:0000313" key="4">
    <source>
        <dbReference type="Proteomes" id="UP000284657"/>
    </source>
</evidence>
<gene>
    <name evidence="1" type="ORF">BBJ29_001078</name>
    <name evidence="2" type="ORF">BBP00_00001546</name>
</gene>
<comment type="caution">
    <text evidence="2">The sequence shown here is derived from an EMBL/GenBank/DDBJ whole genome shotgun (WGS) entry which is preliminary data.</text>
</comment>
<dbReference type="EMBL" id="MBDO02000022">
    <property type="protein sequence ID" value="RLN67549.1"/>
    <property type="molecule type" value="Genomic_DNA"/>
</dbReference>
<dbReference type="OrthoDB" id="443981at2759"/>